<gene>
    <name evidence="4" type="ORF">VKT23_012999</name>
</gene>
<dbReference type="SMART" id="SM00248">
    <property type="entry name" value="ANK"/>
    <property type="match status" value="7"/>
</dbReference>
<dbReference type="PROSITE" id="PS50088">
    <property type="entry name" value="ANK_REPEAT"/>
    <property type="match status" value="1"/>
</dbReference>
<dbReference type="Gene3D" id="1.25.40.20">
    <property type="entry name" value="Ankyrin repeat-containing domain"/>
    <property type="match status" value="3"/>
</dbReference>
<dbReference type="Proteomes" id="UP001498398">
    <property type="component" value="Unassembled WGS sequence"/>
</dbReference>
<dbReference type="PANTHER" id="PTHR24198:SF165">
    <property type="entry name" value="ANKYRIN REPEAT-CONTAINING PROTEIN-RELATED"/>
    <property type="match status" value="1"/>
</dbReference>
<dbReference type="Pfam" id="PF00023">
    <property type="entry name" value="Ank"/>
    <property type="match status" value="2"/>
</dbReference>
<accession>A0ABR1J9M5</accession>
<organism evidence="4 5">
    <name type="scientific">Marasmiellus scandens</name>
    <dbReference type="NCBI Taxonomy" id="2682957"/>
    <lineage>
        <taxon>Eukaryota</taxon>
        <taxon>Fungi</taxon>
        <taxon>Dikarya</taxon>
        <taxon>Basidiomycota</taxon>
        <taxon>Agaricomycotina</taxon>
        <taxon>Agaricomycetes</taxon>
        <taxon>Agaricomycetidae</taxon>
        <taxon>Agaricales</taxon>
        <taxon>Marasmiineae</taxon>
        <taxon>Omphalotaceae</taxon>
        <taxon>Marasmiellus</taxon>
    </lineage>
</organism>
<keyword evidence="1" id="KW-0677">Repeat</keyword>
<dbReference type="InterPro" id="IPR002110">
    <property type="entry name" value="Ankyrin_rpt"/>
</dbReference>
<name>A0ABR1J9M5_9AGAR</name>
<dbReference type="SUPFAM" id="SSF48403">
    <property type="entry name" value="Ankyrin repeat"/>
    <property type="match status" value="2"/>
</dbReference>
<reference evidence="4 5" key="1">
    <citation type="submission" date="2024-01" db="EMBL/GenBank/DDBJ databases">
        <title>A draft genome for the cacao thread blight pathogen Marasmiellus scandens.</title>
        <authorList>
            <person name="Baruah I.K."/>
            <person name="Leung J."/>
            <person name="Bukari Y."/>
            <person name="Amoako-Attah I."/>
            <person name="Meinhardt L.W."/>
            <person name="Bailey B.A."/>
            <person name="Cohen S.P."/>
        </authorList>
    </citation>
    <scope>NUCLEOTIDE SEQUENCE [LARGE SCALE GENOMIC DNA]</scope>
    <source>
        <strain evidence="4 5">GH-19</strain>
    </source>
</reference>
<dbReference type="PANTHER" id="PTHR24198">
    <property type="entry name" value="ANKYRIN REPEAT AND PROTEIN KINASE DOMAIN-CONTAINING PROTEIN"/>
    <property type="match status" value="1"/>
</dbReference>
<dbReference type="InterPro" id="IPR036770">
    <property type="entry name" value="Ankyrin_rpt-contain_sf"/>
</dbReference>
<comment type="caution">
    <text evidence="4">The sequence shown here is derived from an EMBL/GenBank/DDBJ whole genome shotgun (WGS) entry which is preliminary data.</text>
</comment>
<evidence type="ECO:0000256" key="3">
    <source>
        <dbReference type="PROSITE-ProRule" id="PRU00023"/>
    </source>
</evidence>
<dbReference type="EMBL" id="JBANRG010000034">
    <property type="protein sequence ID" value="KAK7450117.1"/>
    <property type="molecule type" value="Genomic_DNA"/>
</dbReference>
<sequence length="587" mass="66045">MAASIGTLGALKHLLQKYRPNINLANKAAQETPLIFACRSGQFDCAVHLLECGASANGDEYAMETPLSWLSSFSSEDQMMDIGTRLISAGAALHFIPRRTGLFFRMLPRHLLWSDFEELMSLQMSPLMRAVMMDSIPEVRTLLALGADPMEGFETKPSVCPTVLAAVLSLPDILQVLLRHVDRTNPSFRFYSELEVIEMALDTKATIYDPFSFCSRIIRHGEAFTKNLEATLQILHQRNRRLFVDVGYPPRERDATLSETLISRLVSLGREDIVSIILSMGYSVAGRPDSCPIVEAMKLNHESLFRLLIHHGAQVSVTVKDDGQNLTLLQILAKYRIASRPGIYIAKYLIDAGVPIDPPKDESVPRYGVLTHSAFAFAVRNQDFEMADLLFHSGADIEYAYRVNHEFIPNATIFADLMCHPTEKNLDSLTYLLQLRKPDLPDEPLPAFIVSTWMKWSVLHYAARDTVISDVEKDVLRKMVRIILSYPKYSRQVDFQLETTFITPLYRACLYANLEVVGELVEAGANRDLADFNGETPVRLLENILESYPDNIPARVQHVFGEDRASRAMALKRYKLCLETLRSGIGG</sequence>
<protein>
    <submittedName>
        <fullName evidence="4">Uncharacterized protein</fullName>
    </submittedName>
</protein>
<evidence type="ECO:0000313" key="5">
    <source>
        <dbReference type="Proteomes" id="UP001498398"/>
    </source>
</evidence>
<evidence type="ECO:0000313" key="4">
    <source>
        <dbReference type="EMBL" id="KAK7450117.1"/>
    </source>
</evidence>
<feature type="repeat" description="ANK" evidence="3">
    <location>
        <begin position="500"/>
        <end position="532"/>
    </location>
</feature>
<keyword evidence="2 3" id="KW-0040">ANK repeat</keyword>
<evidence type="ECO:0000256" key="2">
    <source>
        <dbReference type="ARBA" id="ARBA00023043"/>
    </source>
</evidence>
<proteinExistence type="predicted"/>
<keyword evidence="5" id="KW-1185">Reference proteome</keyword>
<evidence type="ECO:0000256" key="1">
    <source>
        <dbReference type="ARBA" id="ARBA00022737"/>
    </source>
</evidence>